<name>F9UJC6_9BACT</name>
<evidence type="ECO:0000313" key="1">
    <source>
        <dbReference type="EMBL" id="EGV00469.1"/>
    </source>
</evidence>
<accession>F9UJC6</accession>
<organism evidence="1 2">
    <name type="scientific">Mycoplasmopsis columbina SF7</name>
    <dbReference type="NCBI Taxonomy" id="1037410"/>
    <lineage>
        <taxon>Bacteria</taxon>
        <taxon>Bacillati</taxon>
        <taxon>Mycoplasmatota</taxon>
        <taxon>Mycoplasmoidales</taxon>
        <taxon>Metamycoplasmataceae</taxon>
        <taxon>Mycoplasmopsis</taxon>
    </lineage>
</organism>
<evidence type="ECO:0000313" key="2">
    <source>
        <dbReference type="Proteomes" id="UP000004978"/>
    </source>
</evidence>
<gene>
    <name evidence="1" type="ORF">MCSF7_02923</name>
</gene>
<sequence>MVVAKAKIKAIMAVKVCDPSISNNLNRIKFINFEPFLELNY</sequence>
<reference evidence="1 2" key="1">
    <citation type="journal article" date="2013" name="Genome Announc.">
        <title>Genome Sequence of Mycoplasma columbinum Strain SF7.</title>
        <authorList>
            <person name="Guo Z."/>
            <person name="Xu X."/>
            <person name="Zheng Q."/>
            <person name="Li T."/>
            <person name="Kuang S."/>
            <person name="Zhang Z."/>
            <person name="Chen Y."/>
            <person name="Lu X."/>
            <person name="Zhou R."/>
            <person name="Bi D."/>
            <person name="Jin H."/>
        </authorList>
    </citation>
    <scope>NUCLEOTIDE SEQUENCE [LARGE SCALE GENOMIC DNA]</scope>
    <source>
        <strain evidence="1 2">SF7</strain>
    </source>
</reference>
<comment type="caution">
    <text evidence="1">The sequence shown here is derived from an EMBL/GenBank/DDBJ whole genome shotgun (WGS) entry which is preliminary data.</text>
</comment>
<dbReference type="AlphaFoldDB" id="F9UJC6"/>
<dbReference type="Proteomes" id="UP000004978">
    <property type="component" value="Unassembled WGS sequence"/>
</dbReference>
<dbReference type="EMBL" id="AFXA01000005">
    <property type="protein sequence ID" value="EGV00469.1"/>
    <property type="molecule type" value="Genomic_DNA"/>
</dbReference>
<proteinExistence type="predicted"/>
<keyword evidence="2" id="KW-1185">Reference proteome</keyword>
<protein>
    <submittedName>
        <fullName evidence="1">Uncharacterized protein</fullName>
    </submittedName>
</protein>